<name>A0A9X1F859_9FLAO</name>
<gene>
    <name evidence="2" type="ORF">KCG49_06675</name>
</gene>
<evidence type="ECO:0000313" key="2">
    <source>
        <dbReference type="EMBL" id="MBV7268866.1"/>
    </source>
</evidence>
<evidence type="ECO:0000256" key="1">
    <source>
        <dbReference type="SAM" id="SignalP"/>
    </source>
</evidence>
<organism evidence="2 3">
    <name type="scientific">Winogradskyella luteola</name>
    <dbReference type="NCBI Taxonomy" id="2828330"/>
    <lineage>
        <taxon>Bacteria</taxon>
        <taxon>Pseudomonadati</taxon>
        <taxon>Bacteroidota</taxon>
        <taxon>Flavobacteriia</taxon>
        <taxon>Flavobacteriales</taxon>
        <taxon>Flavobacteriaceae</taxon>
        <taxon>Winogradskyella</taxon>
    </lineage>
</organism>
<dbReference type="Pfam" id="PF12099">
    <property type="entry name" value="DUF3575"/>
    <property type="match status" value="1"/>
</dbReference>
<dbReference type="InterPro" id="IPR021958">
    <property type="entry name" value="DUF3575"/>
</dbReference>
<sequence length="177" mass="19982">MKKSALAALLFCSIFTLSGQESQTNEDPYLAKHEVKLNALMLVVGAVEVGYEYLLNDESGVGISAFVAYDEEIKDNIQYYISPYYRYYFGKKYAGGFFLEGFAMLNNSERDLDIFFDDDEDNWVTDLALGIGLGGKWITKKGFVGEINYGIGRNLFKADESEFDFIGKFGISIGYRF</sequence>
<feature type="chain" id="PRO_5040904958" evidence="1">
    <location>
        <begin position="19"/>
        <end position="177"/>
    </location>
</feature>
<feature type="signal peptide" evidence="1">
    <location>
        <begin position="1"/>
        <end position="18"/>
    </location>
</feature>
<dbReference type="EMBL" id="JAGSPD010000004">
    <property type="protein sequence ID" value="MBV7268866.1"/>
    <property type="molecule type" value="Genomic_DNA"/>
</dbReference>
<keyword evidence="3" id="KW-1185">Reference proteome</keyword>
<evidence type="ECO:0000313" key="3">
    <source>
        <dbReference type="Proteomes" id="UP001138894"/>
    </source>
</evidence>
<reference evidence="2" key="1">
    <citation type="submission" date="2021-04" db="EMBL/GenBank/DDBJ databases">
        <authorList>
            <person name="Pira H."/>
            <person name="Risdian C."/>
            <person name="Wink J."/>
        </authorList>
    </citation>
    <scope>NUCLEOTIDE SEQUENCE</scope>
    <source>
        <strain evidence="2">WHY3</strain>
    </source>
</reference>
<comment type="caution">
    <text evidence="2">The sequence shown here is derived from an EMBL/GenBank/DDBJ whole genome shotgun (WGS) entry which is preliminary data.</text>
</comment>
<accession>A0A9X1F859</accession>
<dbReference type="RefSeq" id="WP_218545407.1">
    <property type="nucleotide sequence ID" value="NZ_JAGSPD010000004.1"/>
</dbReference>
<dbReference type="AlphaFoldDB" id="A0A9X1F859"/>
<protein>
    <submittedName>
        <fullName evidence="2">DUF3575 domain-containing protein</fullName>
    </submittedName>
</protein>
<dbReference type="Proteomes" id="UP001138894">
    <property type="component" value="Unassembled WGS sequence"/>
</dbReference>
<keyword evidence="1" id="KW-0732">Signal</keyword>
<proteinExistence type="predicted"/>